<reference evidence="2 3" key="1">
    <citation type="submission" date="2021-03" db="EMBL/GenBank/DDBJ databases">
        <authorList>
            <person name="King G.J."/>
            <person name="Bancroft I."/>
            <person name="Baten A."/>
            <person name="Bloomfield J."/>
            <person name="Borpatragohain P."/>
            <person name="He Z."/>
            <person name="Irish N."/>
            <person name="Irwin J."/>
            <person name="Liu K."/>
            <person name="Mauleon R.P."/>
            <person name="Moore J."/>
            <person name="Morris R."/>
            <person name="Ostergaard L."/>
            <person name="Wang B."/>
            <person name="Wells R."/>
        </authorList>
    </citation>
    <scope>NUCLEOTIDE SEQUENCE [LARGE SCALE GENOMIC DNA]</scope>
    <source>
        <strain evidence="2">R-o-18</strain>
        <tissue evidence="2">Leaf</tissue>
    </source>
</reference>
<gene>
    <name evidence="2" type="primary">A09p008670.1_BraROA</name>
    <name evidence="2" type="ORF">IGI04_033578</name>
</gene>
<evidence type="ECO:0000313" key="3">
    <source>
        <dbReference type="Proteomes" id="UP000823674"/>
    </source>
</evidence>
<dbReference type="EMBL" id="JADBGQ010000008">
    <property type="protein sequence ID" value="KAG5382108.1"/>
    <property type="molecule type" value="Genomic_DNA"/>
</dbReference>
<keyword evidence="3" id="KW-1185">Reference proteome</keyword>
<accession>A0ABQ7L9K4</accession>
<comment type="caution">
    <text evidence="2">The sequence shown here is derived from an EMBL/GenBank/DDBJ whole genome shotgun (WGS) entry which is preliminary data.</text>
</comment>
<keyword evidence="1" id="KW-0812">Transmembrane</keyword>
<organism evidence="2 3">
    <name type="scientific">Brassica rapa subsp. trilocularis</name>
    <dbReference type="NCBI Taxonomy" id="1813537"/>
    <lineage>
        <taxon>Eukaryota</taxon>
        <taxon>Viridiplantae</taxon>
        <taxon>Streptophyta</taxon>
        <taxon>Embryophyta</taxon>
        <taxon>Tracheophyta</taxon>
        <taxon>Spermatophyta</taxon>
        <taxon>Magnoliopsida</taxon>
        <taxon>eudicotyledons</taxon>
        <taxon>Gunneridae</taxon>
        <taxon>Pentapetalae</taxon>
        <taxon>rosids</taxon>
        <taxon>malvids</taxon>
        <taxon>Brassicales</taxon>
        <taxon>Brassicaceae</taxon>
        <taxon>Brassiceae</taxon>
        <taxon>Brassica</taxon>
    </lineage>
</organism>
<keyword evidence="1" id="KW-0472">Membrane</keyword>
<protein>
    <submittedName>
        <fullName evidence="2">Uncharacterized protein</fullName>
    </submittedName>
</protein>
<feature type="transmembrane region" description="Helical" evidence="1">
    <location>
        <begin position="84"/>
        <end position="105"/>
    </location>
</feature>
<feature type="transmembrane region" description="Helical" evidence="1">
    <location>
        <begin position="33"/>
        <end position="59"/>
    </location>
</feature>
<dbReference type="Proteomes" id="UP000823674">
    <property type="component" value="Chromosome A09"/>
</dbReference>
<dbReference type="PANTHER" id="PTHR33413">
    <property type="entry name" value="EXPRESSED PROTEIN"/>
    <property type="match status" value="1"/>
</dbReference>
<sequence length="190" mass="21011">MGNCQAVETATTVIQRPDGKLERVYSTVTASEVLSLILATTSLFSSPLTYLTVAVSALLESNYFDLLIVSCSPMSVGSSVRKGSHQFICSASLLLTMCVCFYLNIELMKGLRAKKSEKMKKIHGEVSVAEEEISPLTLRSESAFDKYIQISVHEKQRETMNAIATNKLRAWQPSLQSISEFIALCVSFHF</sequence>
<dbReference type="PANTHER" id="PTHR33413:SF20">
    <property type="entry name" value="BASIC-LEUCINE ZIPPER TRANSCRIPTION FACTOR K"/>
    <property type="match status" value="1"/>
</dbReference>
<evidence type="ECO:0000256" key="1">
    <source>
        <dbReference type="SAM" id="Phobius"/>
    </source>
</evidence>
<keyword evidence="1" id="KW-1133">Transmembrane helix</keyword>
<name>A0ABQ7L9K4_BRACM</name>
<evidence type="ECO:0000313" key="2">
    <source>
        <dbReference type="EMBL" id="KAG5382108.1"/>
    </source>
</evidence>
<proteinExistence type="predicted"/>